<dbReference type="InterPro" id="IPR032818">
    <property type="entry name" value="DedA-like"/>
</dbReference>
<evidence type="ECO:0000256" key="4">
    <source>
        <dbReference type="ARBA" id="ARBA00022692"/>
    </source>
</evidence>
<dbReference type="AlphaFoldDB" id="A0A7T5UI18"/>
<dbReference type="PANTHER" id="PTHR30353:SF0">
    <property type="entry name" value="TRANSMEMBRANE PROTEIN"/>
    <property type="match status" value="1"/>
</dbReference>
<comment type="similarity">
    <text evidence="2 7">Belongs to the DedA family.</text>
</comment>
<feature type="transmembrane region" description="Helical" evidence="7">
    <location>
        <begin position="172"/>
        <end position="193"/>
    </location>
</feature>
<evidence type="ECO:0000256" key="5">
    <source>
        <dbReference type="ARBA" id="ARBA00022989"/>
    </source>
</evidence>
<evidence type="ECO:0000313" key="10">
    <source>
        <dbReference type="Proteomes" id="UP000595362"/>
    </source>
</evidence>
<dbReference type="Pfam" id="PF09335">
    <property type="entry name" value="VTT_dom"/>
    <property type="match status" value="1"/>
</dbReference>
<dbReference type="EMBL" id="CP066681">
    <property type="protein sequence ID" value="QQG36228.1"/>
    <property type="molecule type" value="Genomic_DNA"/>
</dbReference>
<keyword evidence="5 7" id="KW-1133">Transmembrane helix</keyword>
<keyword evidence="6 7" id="KW-0472">Membrane</keyword>
<feature type="transmembrane region" description="Helical" evidence="7">
    <location>
        <begin position="12"/>
        <end position="34"/>
    </location>
</feature>
<dbReference type="InterPro" id="IPR032816">
    <property type="entry name" value="VTT_dom"/>
</dbReference>
<evidence type="ECO:0000313" key="9">
    <source>
        <dbReference type="EMBL" id="QQG36228.1"/>
    </source>
</evidence>
<feature type="domain" description="VTT" evidence="8">
    <location>
        <begin position="33"/>
        <end position="158"/>
    </location>
</feature>
<reference evidence="9 10" key="1">
    <citation type="submission" date="2020-07" db="EMBL/GenBank/DDBJ databases">
        <title>Huge and variable diversity of episymbiotic CPR bacteria and DPANN archaea in groundwater ecosystems.</title>
        <authorList>
            <person name="He C.Y."/>
            <person name="Keren R."/>
            <person name="Whittaker M."/>
            <person name="Farag I.F."/>
            <person name="Doudna J."/>
            <person name="Cate J.H.D."/>
            <person name="Banfield J.F."/>
        </authorList>
    </citation>
    <scope>NUCLEOTIDE SEQUENCE [LARGE SCALE GENOMIC DNA]</scope>
    <source>
        <strain evidence="9">NC_groundwater_70_Ag_B-0.1um_54_66</strain>
    </source>
</reference>
<dbReference type="Proteomes" id="UP000595362">
    <property type="component" value="Chromosome"/>
</dbReference>
<accession>A0A7T5UI18</accession>
<keyword evidence="3 7" id="KW-1003">Cell membrane</keyword>
<evidence type="ECO:0000256" key="3">
    <source>
        <dbReference type="ARBA" id="ARBA00022475"/>
    </source>
</evidence>
<dbReference type="GO" id="GO:0005886">
    <property type="term" value="C:plasma membrane"/>
    <property type="evidence" value="ECO:0007669"/>
    <property type="project" value="UniProtKB-SubCell"/>
</dbReference>
<organism evidence="9 10">
    <name type="scientific">Micavibrio aeruginosavorus</name>
    <dbReference type="NCBI Taxonomy" id="349221"/>
    <lineage>
        <taxon>Bacteria</taxon>
        <taxon>Pseudomonadati</taxon>
        <taxon>Bdellovibrionota</taxon>
        <taxon>Bdellovibrionia</taxon>
        <taxon>Bdellovibrionales</taxon>
        <taxon>Pseudobdellovibrionaceae</taxon>
        <taxon>Micavibrio</taxon>
    </lineage>
</organism>
<sequence>MHFDIIPLIKSLGYFGIWGAVFAESGIVFCFFFPGDSLLFTAGVIAAQGFLNLGILAAGCFIAAVTGNMLGYEVGKRTGLRLFKNGDTRFLKRKHLEMTQRFFDRHGKMAIILARFLPIIRTFTPFLAGMAQVPYRLFILYSIIGALAWAVGLALLGYFLGEMIPAEQLDRYLLPIVLGIIVLSIMPSAWHLYKEMKMVKKGAE</sequence>
<dbReference type="PANTHER" id="PTHR30353">
    <property type="entry name" value="INNER MEMBRANE PROTEIN DEDA-RELATED"/>
    <property type="match status" value="1"/>
</dbReference>
<proteinExistence type="inferred from homology"/>
<evidence type="ECO:0000256" key="6">
    <source>
        <dbReference type="ARBA" id="ARBA00023136"/>
    </source>
</evidence>
<feature type="transmembrane region" description="Helical" evidence="7">
    <location>
        <begin position="137"/>
        <end position="160"/>
    </location>
</feature>
<comment type="subcellular location">
    <subcellularLocation>
        <location evidence="1 7">Cell membrane</location>
        <topology evidence="1 7">Multi-pass membrane protein</topology>
    </subcellularLocation>
</comment>
<name>A0A7T5UI18_9BACT</name>
<evidence type="ECO:0000256" key="7">
    <source>
        <dbReference type="RuleBase" id="RU367016"/>
    </source>
</evidence>
<evidence type="ECO:0000259" key="8">
    <source>
        <dbReference type="Pfam" id="PF09335"/>
    </source>
</evidence>
<feature type="transmembrane region" description="Helical" evidence="7">
    <location>
        <begin position="110"/>
        <end position="131"/>
    </location>
</feature>
<gene>
    <name evidence="9" type="ORF">HYS17_00085</name>
</gene>
<keyword evidence="4 7" id="KW-0812">Transmembrane</keyword>
<protein>
    <submittedName>
        <fullName evidence="9">VTT domain-containing protein</fullName>
    </submittedName>
</protein>
<feature type="transmembrane region" description="Helical" evidence="7">
    <location>
        <begin position="40"/>
        <end position="67"/>
    </location>
</feature>
<evidence type="ECO:0000256" key="1">
    <source>
        <dbReference type="ARBA" id="ARBA00004651"/>
    </source>
</evidence>
<evidence type="ECO:0000256" key="2">
    <source>
        <dbReference type="ARBA" id="ARBA00010792"/>
    </source>
</evidence>